<dbReference type="CDD" id="cd18121">
    <property type="entry name" value="ATP-synt_Fo_c"/>
    <property type="match status" value="1"/>
</dbReference>
<dbReference type="eggNOG" id="COG0636">
    <property type="taxonomic scope" value="Bacteria"/>
</dbReference>
<feature type="site" description="Reversibly protonated during proton transport" evidence="11">
    <location>
        <position position="124"/>
    </location>
</feature>
<evidence type="ECO:0000256" key="11">
    <source>
        <dbReference type="HAMAP-Rule" id="MF_01396"/>
    </source>
</evidence>
<keyword evidence="4 11" id="KW-0138">CF(0)</keyword>
<comment type="subunit">
    <text evidence="11">F-type ATPases have 2 components, F(1) - the catalytic core - and F(0) - the membrane proton channel. F(1) has five subunits: alpha(3), beta(3), gamma(1), delta(1), epsilon(1). F(0) has three main subunits: a(1), b(2) and c(10-14). The alpha and beta chains form an alternating ring which encloses part of the gamma chain. F(1) is attached to F(0) by a central stalk formed by the gamma and epsilon chains, while a peripheral stalk is formed by the delta and b chains.</text>
</comment>
<accession>I3ZF53</accession>
<gene>
    <name evidence="11" type="primary">atpE</name>
    <name evidence="13" type="ordered locus">Terro_1564</name>
</gene>
<comment type="function">
    <text evidence="11">Key component of the F(0) channel; it plays a direct role in translocation across the membrane. A homomeric c-ring of between 10-14 subunits forms the central stalk rotor element with the F(1) delta and epsilon subunits.</text>
</comment>
<name>I3ZF53_TERRK</name>
<dbReference type="HOGENOM" id="CLU_148047_0_2_0"/>
<dbReference type="GO" id="GO:0005886">
    <property type="term" value="C:plasma membrane"/>
    <property type="evidence" value="ECO:0007669"/>
    <property type="project" value="UniProtKB-SubCell"/>
</dbReference>
<dbReference type="GO" id="GO:0033177">
    <property type="term" value="C:proton-transporting two-sector ATPase complex, proton-transporting domain"/>
    <property type="evidence" value="ECO:0007669"/>
    <property type="project" value="InterPro"/>
</dbReference>
<comment type="function">
    <text evidence="11">F(1)F(0) ATP synthase produces ATP from ADP in the presence of a proton or sodium gradient. F-type ATPases consist of two structural domains, F(1) containing the extramembraneous catalytic core and F(0) containing the membrane proton channel, linked together by a central stalk and a peripheral stalk. During catalysis, ATP synthesis in the catalytic domain of F(1) is coupled via a rotary mechanism of the central stalk subunits to proton translocation.</text>
</comment>
<dbReference type="PATRIC" id="fig|926566.3.peg.1548"/>
<keyword evidence="11" id="KW-1003">Cell membrane</keyword>
<organism evidence="13 14">
    <name type="scientific">Terriglobus roseus (strain DSM 18391 / NRRL B-41598 / KBS 63)</name>
    <dbReference type="NCBI Taxonomy" id="926566"/>
    <lineage>
        <taxon>Bacteria</taxon>
        <taxon>Pseudomonadati</taxon>
        <taxon>Acidobacteriota</taxon>
        <taxon>Terriglobia</taxon>
        <taxon>Terriglobales</taxon>
        <taxon>Acidobacteriaceae</taxon>
        <taxon>Terriglobus</taxon>
    </lineage>
</organism>
<dbReference type="AlphaFoldDB" id="I3ZF53"/>
<dbReference type="GO" id="GO:0046933">
    <property type="term" value="F:proton-transporting ATP synthase activity, rotational mechanism"/>
    <property type="evidence" value="ECO:0007669"/>
    <property type="project" value="UniProtKB-UniRule"/>
</dbReference>
<dbReference type="SUPFAM" id="SSF81333">
    <property type="entry name" value="F1F0 ATP synthase subunit C"/>
    <property type="match status" value="1"/>
</dbReference>
<evidence type="ECO:0000256" key="2">
    <source>
        <dbReference type="ARBA" id="ARBA00006704"/>
    </source>
</evidence>
<dbReference type="InterPro" id="IPR000454">
    <property type="entry name" value="ATP_synth_F0_csu"/>
</dbReference>
<keyword evidence="9 11" id="KW-0446">Lipid-binding</keyword>
<feature type="domain" description="V-ATPase proteolipid subunit C-like" evidence="12">
    <location>
        <begin position="74"/>
        <end position="136"/>
    </location>
</feature>
<evidence type="ECO:0000313" key="13">
    <source>
        <dbReference type="EMBL" id="AFL87871.1"/>
    </source>
</evidence>
<comment type="caution">
    <text evidence="11">Lacks conserved residue(s) required for the propagation of feature annotation.</text>
</comment>
<dbReference type="STRING" id="926566.Terro_1564"/>
<evidence type="ECO:0000256" key="3">
    <source>
        <dbReference type="ARBA" id="ARBA00022448"/>
    </source>
</evidence>
<dbReference type="Proteomes" id="UP000006056">
    <property type="component" value="Chromosome"/>
</dbReference>
<dbReference type="Gene3D" id="1.20.20.10">
    <property type="entry name" value="F1F0 ATP synthase subunit C"/>
    <property type="match status" value="1"/>
</dbReference>
<protein>
    <recommendedName>
        <fullName evidence="11">ATP synthase subunit c</fullName>
    </recommendedName>
    <alternativeName>
        <fullName evidence="11">ATP synthase F(0) sector subunit c</fullName>
    </alternativeName>
    <alternativeName>
        <fullName evidence="11">F-type ATPase subunit c</fullName>
        <shortName evidence="11">F-ATPase subunit c</shortName>
    </alternativeName>
    <alternativeName>
        <fullName evidence="11">Lipid-binding protein</fullName>
    </alternativeName>
</protein>
<dbReference type="InterPro" id="IPR020537">
    <property type="entry name" value="ATP_synth_F0_csu_DDCD_BS"/>
</dbReference>
<evidence type="ECO:0000256" key="4">
    <source>
        <dbReference type="ARBA" id="ARBA00022547"/>
    </source>
</evidence>
<dbReference type="GO" id="GO:0045259">
    <property type="term" value="C:proton-transporting ATP synthase complex"/>
    <property type="evidence" value="ECO:0007669"/>
    <property type="project" value="UniProtKB-KW"/>
</dbReference>
<comment type="similarity">
    <text evidence="2 11">Belongs to the ATPase C chain family.</text>
</comment>
<keyword evidence="11" id="KW-0066">ATP synthesis</keyword>
<keyword evidence="6 11" id="KW-0375">Hydrogen ion transport</keyword>
<dbReference type="KEGG" id="trs:Terro_1564"/>
<dbReference type="InterPro" id="IPR035921">
    <property type="entry name" value="F/V-ATP_Csub_sf"/>
</dbReference>
<dbReference type="EMBL" id="CP003379">
    <property type="protein sequence ID" value="AFL87871.1"/>
    <property type="molecule type" value="Genomic_DNA"/>
</dbReference>
<keyword evidence="3 11" id="KW-0813">Transport</keyword>
<evidence type="ECO:0000256" key="5">
    <source>
        <dbReference type="ARBA" id="ARBA00022692"/>
    </source>
</evidence>
<reference evidence="13 14" key="1">
    <citation type="submission" date="2012-06" db="EMBL/GenBank/DDBJ databases">
        <title>Complete genome of Terriglobus roseus DSM 18391.</title>
        <authorList>
            <consortium name="US DOE Joint Genome Institute (JGI-PGF)"/>
            <person name="Lucas S."/>
            <person name="Copeland A."/>
            <person name="Lapidus A."/>
            <person name="Glavina del Rio T."/>
            <person name="Dalin E."/>
            <person name="Tice H."/>
            <person name="Bruce D."/>
            <person name="Goodwin L."/>
            <person name="Pitluck S."/>
            <person name="Peters L."/>
            <person name="Mikhailova N."/>
            <person name="Munk A.C.C."/>
            <person name="Kyrpides N."/>
            <person name="Mavromatis K."/>
            <person name="Ivanova N."/>
            <person name="Brettin T."/>
            <person name="Detter J.C."/>
            <person name="Han C."/>
            <person name="Larimer F."/>
            <person name="Land M."/>
            <person name="Hauser L."/>
            <person name="Markowitz V."/>
            <person name="Cheng J.-F."/>
            <person name="Hugenholtz P."/>
            <person name="Woyke T."/>
            <person name="Wu D."/>
            <person name="Brambilla E."/>
            <person name="Klenk H.-P."/>
            <person name="Eisen J.A."/>
        </authorList>
    </citation>
    <scope>NUCLEOTIDE SEQUENCE [LARGE SCALE GENOMIC DNA]</scope>
    <source>
        <strain evidence="14">DSM 18391 / NRRL B-41598 / KBS 63</strain>
    </source>
</reference>
<evidence type="ECO:0000256" key="7">
    <source>
        <dbReference type="ARBA" id="ARBA00022989"/>
    </source>
</evidence>
<dbReference type="PROSITE" id="PS00605">
    <property type="entry name" value="ATPASE_C"/>
    <property type="match status" value="1"/>
</dbReference>
<evidence type="ECO:0000256" key="9">
    <source>
        <dbReference type="ARBA" id="ARBA00023121"/>
    </source>
</evidence>
<evidence type="ECO:0000256" key="10">
    <source>
        <dbReference type="ARBA" id="ARBA00023136"/>
    </source>
</evidence>
<evidence type="ECO:0000256" key="8">
    <source>
        <dbReference type="ARBA" id="ARBA00023065"/>
    </source>
</evidence>
<dbReference type="InterPro" id="IPR038662">
    <property type="entry name" value="ATP_synth_F0_csu_sf"/>
</dbReference>
<feature type="transmembrane region" description="Helical" evidence="11">
    <location>
        <begin position="72"/>
        <end position="92"/>
    </location>
</feature>
<dbReference type="InterPro" id="IPR002379">
    <property type="entry name" value="ATPase_proteolipid_c-like_dom"/>
</dbReference>
<evidence type="ECO:0000256" key="1">
    <source>
        <dbReference type="ARBA" id="ARBA00004141"/>
    </source>
</evidence>
<sequence>MAQPLPSLEFDPDEREGVSTVNLNHPLVRHSGGIWSTTMKFMKYMFMMLATLLIASPVFAQEAAASSSKGMLYIGAGLGMALAAGLCGLAQGKATASAAEALARNPGARPGIFTFLILGLAFIESLALFTFVIIFIKLQ</sequence>
<keyword evidence="5 11" id="KW-0812">Transmembrane</keyword>
<comment type="subcellular location">
    <subcellularLocation>
        <location evidence="11">Cell membrane</location>
        <topology evidence="11">Multi-pass membrane protein</topology>
    </subcellularLocation>
    <subcellularLocation>
        <location evidence="1">Membrane</location>
        <topology evidence="1">Multi-pass membrane protein</topology>
    </subcellularLocation>
</comment>
<feature type="transmembrane region" description="Helical" evidence="11">
    <location>
        <begin position="112"/>
        <end position="136"/>
    </location>
</feature>
<dbReference type="RefSeq" id="WP_014785440.1">
    <property type="nucleotide sequence ID" value="NC_018014.1"/>
</dbReference>
<evidence type="ECO:0000259" key="12">
    <source>
        <dbReference type="Pfam" id="PF00137"/>
    </source>
</evidence>
<evidence type="ECO:0000256" key="6">
    <source>
        <dbReference type="ARBA" id="ARBA00022781"/>
    </source>
</evidence>
<dbReference type="GO" id="GO:0008289">
    <property type="term" value="F:lipid binding"/>
    <property type="evidence" value="ECO:0007669"/>
    <property type="project" value="UniProtKB-KW"/>
</dbReference>
<keyword evidence="8 11" id="KW-0406">Ion transport</keyword>
<feature type="transmembrane region" description="Helical" evidence="11">
    <location>
        <begin position="41"/>
        <end position="60"/>
    </location>
</feature>
<keyword evidence="7 11" id="KW-1133">Transmembrane helix</keyword>
<keyword evidence="10 11" id="KW-0472">Membrane</keyword>
<dbReference type="Pfam" id="PF00137">
    <property type="entry name" value="ATP-synt_C"/>
    <property type="match status" value="1"/>
</dbReference>
<dbReference type="HAMAP" id="MF_01396">
    <property type="entry name" value="ATP_synth_c_bact"/>
    <property type="match status" value="1"/>
</dbReference>
<evidence type="ECO:0000313" key="14">
    <source>
        <dbReference type="Proteomes" id="UP000006056"/>
    </source>
</evidence>
<proteinExistence type="inferred from homology"/>
<keyword evidence="14" id="KW-1185">Reference proteome</keyword>